<evidence type="ECO:0000313" key="2">
    <source>
        <dbReference type="EMBL" id="QKS54759.1"/>
    </source>
</evidence>
<dbReference type="OrthoDB" id="2020141at2"/>
<keyword evidence="2" id="KW-0547">Nucleotide-binding</keyword>
<dbReference type="KEGG" id="aoz:HUE56_30125"/>
<dbReference type="Proteomes" id="UP000509702">
    <property type="component" value="Plasmid unnamed7"/>
</dbReference>
<keyword evidence="2" id="KW-0614">Plasmid</keyword>
<dbReference type="Pfam" id="PF13191">
    <property type="entry name" value="AAA_16"/>
    <property type="match status" value="1"/>
</dbReference>
<dbReference type="Gene3D" id="3.40.50.300">
    <property type="entry name" value="P-loop containing nucleotide triphosphate hydrolases"/>
    <property type="match status" value="1"/>
</dbReference>
<evidence type="ECO:0000313" key="3">
    <source>
        <dbReference type="Proteomes" id="UP000509702"/>
    </source>
</evidence>
<dbReference type="InterPro" id="IPR041664">
    <property type="entry name" value="AAA_16"/>
</dbReference>
<protein>
    <submittedName>
        <fullName evidence="2">ATP-binding protein</fullName>
    </submittedName>
</protein>
<dbReference type="EMBL" id="CP054622">
    <property type="protein sequence ID" value="QKS54759.1"/>
    <property type="molecule type" value="Genomic_DNA"/>
</dbReference>
<dbReference type="InterPro" id="IPR003593">
    <property type="entry name" value="AAA+_ATPase"/>
</dbReference>
<dbReference type="AlphaFoldDB" id="A0A6N1ATR2"/>
<geneLocation type="plasmid" evidence="2 3">
    <name>unnamed7</name>
</geneLocation>
<dbReference type="SMART" id="SM00382">
    <property type="entry name" value="AAA"/>
    <property type="match status" value="1"/>
</dbReference>
<dbReference type="RefSeq" id="WP_109154131.1">
    <property type="nucleotide sequence ID" value="NZ_BSOV01000001.1"/>
</dbReference>
<keyword evidence="3" id="KW-1185">Reference proteome</keyword>
<proteinExistence type="predicted"/>
<name>A0A6N1ATR2_9PROT</name>
<dbReference type="GO" id="GO:0005524">
    <property type="term" value="F:ATP binding"/>
    <property type="evidence" value="ECO:0007669"/>
    <property type="project" value="UniProtKB-KW"/>
</dbReference>
<gene>
    <name evidence="2" type="ORF">HUE56_30125</name>
</gene>
<dbReference type="SUPFAM" id="SSF52540">
    <property type="entry name" value="P-loop containing nucleoside triphosphate hydrolases"/>
    <property type="match status" value="1"/>
</dbReference>
<dbReference type="InterPro" id="IPR027417">
    <property type="entry name" value="P-loop_NTPase"/>
</dbReference>
<feature type="domain" description="AAA+ ATPase" evidence="1">
    <location>
        <begin position="41"/>
        <end position="230"/>
    </location>
</feature>
<evidence type="ECO:0000259" key="1">
    <source>
        <dbReference type="SMART" id="SM00382"/>
    </source>
</evidence>
<organism evidence="2 3">
    <name type="scientific">Azospirillum oryzae</name>
    <dbReference type="NCBI Taxonomy" id="286727"/>
    <lineage>
        <taxon>Bacteria</taxon>
        <taxon>Pseudomonadati</taxon>
        <taxon>Pseudomonadota</taxon>
        <taxon>Alphaproteobacteria</taxon>
        <taxon>Rhodospirillales</taxon>
        <taxon>Azospirillaceae</taxon>
        <taxon>Azospirillum</taxon>
    </lineage>
</organism>
<dbReference type="PANTHER" id="PTHR34301">
    <property type="entry name" value="DNA-BINDING PROTEIN-RELATED"/>
    <property type="match status" value="1"/>
</dbReference>
<accession>A0A6N1ATR2</accession>
<sequence length="394" mass="43314">MDPYCNPYRPGAGTRPLILSGRQAEIDAVTKLYKMVKGGAPQRSIMFYGLRGVGKTVLLNEAERIAEEEGYRIEHMELAEGIDFRGEIAKAVRKLLLRANMFERAKDFGISALRVLKAFTVGIPDGPEFRFDVDAALGQADSGDLKSDLTDLFVALGEAARSSGTPVGLLIDEVQYLDDAGLAGLIAASHRISQKALPIVFICAGLPQIAALSGDARSYAERLFDFRPVENLRRAAAAEALVGPARERDVHFAPDAVEHILDITEGYPYFIQEFGKHAWEQALASPITKVDAEIARFEATKALDASFFKVRIDRATTGEKRFLAAMAEIGSGPYRIADVAAHMHKKVDQIGPARATLIRKGFVYAPQHGLIDFTVPQFDQFARRFFDLDEPVED</sequence>
<reference evidence="2 3" key="1">
    <citation type="submission" date="2020-06" db="EMBL/GenBank/DDBJ databases">
        <title>Complete genome of Azosprillum oryzae KACC14407.</title>
        <authorList>
            <person name="Kim M."/>
            <person name="Park Y.-J."/>
            <person name="Shin J.-H."/>
        </authorList>
    </citation>
    <scope>NUCLEOTIDE SEQUENCE [LARGE SCALE GENOMIC DNA]</scope>
    <source>
        <strain evidence="2 3">KACC 14407</strain>
        <plasmid evidence="2 3">unnamed7</plasmid>
    </source>
</reference>
<keyword evidence="2" id="KW-0067">ATP-binding</keyword>
<dbReference type="PANTHER" id="PTHR34301:SF8">
    <property type="entry name" value="ATPASE DOMAIN-CONTAINING PROTEIN"/>
    <property type="match status" value="1"/>
</dbReference>